<dbReference type="Gene3D" id="3.30.1840.10">
    <property type="entry name" value="Polyphosphate kinase middle domain"/>
    <property type="match status" value="1"/>
</dbReference>
<dbReference type="Pfam" id="PF02503">
    <property type="entry name" value="PP_kinase"/>
    <property type="match status" value="1"/>
</dbReference>
<evidence type="ECO:0000256" key="2">
    <source>
        <dbReference type="ARBA" id="ARBA00022679"/>
    </source>
</evidence>
<dbReference type="GO" id="GO:0046872">
    <property type="term" value="F:metal ion binding"/>
    <property type="evidence" value="ECO:0007669"/>
    <property type="project" value="UniProtKB-KW"/>
</dbReference>
<dbReference type="GO" id="GO:0005524">
    <property type="term" value="F:ATP binding"/>
    <property type="evidence" value="ECO:0007669"/>
    <property type="project" value="UniProtKB-KW"/>
</dbReference>
<dbReference type="InterPro" id="IPR025200">
    <property type="entry name" value="PPK_C_dom2"/>
</dbReference>
<evidence type="ECO:0000256" key="7">
    <source>
        <dbReference type="RuleBase" id="RU003800"/>
    </source>
</evidence>
<dbReference type="Proteomes" id="UP000671908">
    <property type="component" value="Chromosome"/>
</dbReference>
<dbReference type="Gene3D" id="1.20.58.310">
    <property type="entry name" value="Polyphosphate kinase N-terminal domain"/>
    <property type="match status" value="1"/>
</dbReference>
<keyword evidence="1 6" id="KW-0597">Phosphoprotein</keyword>
<evidence type="ECO:0000256" key="5">
    <source>
        <dbReference type="ARBA" id="ARBA00022840"/>
    </source>
</evidence>
<dbReference type="RefSeq" id="WP_210119943.1">
    <property type="nucleotide sequence ID" value="NZ_CP054142.1"/>
</dbReference>
<dbReference type="Pfam" id="PF13089">
    <property type="entry name" value="PP_kinase_N"/>
    <property type="match status" value="1"/>
</dbReference>
<keyword evidence="5 6" id="KW-0067">ATP-binding</keyword>
<proteinExistence type="inferred from homology"/>
<dbReference type="InterPro" id="IPR024953">
    <property type="entry name" value="PP_kinase_middle"/>
</dbReference>
<dbReference type="InterPro" id="IPR036830">
    <property type="entry name" value="PP_kinase_middle_dom_sf"/>
</dbReference>
<evidence type="ECO:0000256" key="6">
    <source>
        <dbReference type="HAMAP-Rule" id="MF_00347"/>
    </source>
</evidence>
<dbReference type="NCBIfam" id="NF003921">
    <property type="entry name" value="PRK05443.2-2"/>
    <property type="match status" value="1"/>
</dbReference>
<protein>
    <recommendedName>
        <fullName evidence="6 7">Polyphosphate kinase</fullName>
        <ecNumber evidence="6 7">2.7.4.1</ecNumber>
    </recommendedName>
    <alternativeName>
        <fullName evidence="6">ATP-polyphosphate phosphotransferase</fullName>
    </alternativeName>
    <alternativeName>
        <fullName evidence="6">Polyphosphoric acid kinase</fullName>
    </alternativeName>
</protein>
<dbReference type="HAMAP" id="MF_00347">
    <property type="entry name" value="Polyphosphate_kinase"/>
    <property type="match status" value="1"/>
</dbReference>
<dbReference type="InterPro" id="IPR036832">
    <property type="entry name" value="PPK_N_dom_sf"/>
</dbReference>
<feature type="binding site" evidence="6">
    <location>
        <position position="571"/>
    </location>
    <ligand>
        <name>ATP</name>
        <dbReference type="ChEBI" id="CHEBI:30616"/>
    </ligand>
</feature>
<dbReference type="AlphaFoldDB" id="A0A975F253"/>
<dbReference type="GO" id="GO:0006799">
    <property type="term" value="P:polyphosphate biosynthetic process"/>
    <property type="evidence" value="ECO:0007669"/>
    <property type="project" value="UniProtKB-UniRule"/>
</dbReference>
<feature type="domain" description="Polyphosphate kinase C-terminal" evidence="10">
    <location>
        <begin position="512"/>
        <end position="672"/>
    </location>
</feature>
<keyword evidence="6" id="KW-0479">Metal-binding</keyword>
<evidence type="ECO:0000259" key="11">
    <source>
        <dbReference type="Pfam" id="PF17941"/>
    </source>
</evidence>
<dbReference type="InterPro" id="IPR041108">
    <property type="entry name" value="PP_kinase_C_1"/>
</dbReference>
<keyword evidence="3 6" id="KW-0547">Nucleotide-binding</keyword>
<dbReference type="CDD" id="cd09168">
    <property type="entry name" value="PLDc_PaPPK1_C2_like"/>
    <property type="match status" value="1"/>
</dbReference>
<dbReference type="InterPro" id="IPR003414">
    <property type="entry name" value="PP_kinase"/>
</dbReference>
<evidence type="ECO:0000259" key="10">
    <source>
        <dbReference type="Pfam" id="PF13090"/>
    </source>
</evidence>
<keyword evidence="6" id="KW-0460">Magnesium</keyword>
<comment type="catalytic activity">
    <reaction evidence="6 7">
        <text>[phosphate](n) + ATP = [phosphate](n+1) + ADP</text>
        <dbReference type="Rhea" id="RHEA:19573"/>
        <dbReference type="Rhea" id="RHEA-COMP:9859"/>
        <dbReference type="Rhea" id="RHEA-COMP:14280"/>
        <dbReference type="ChEBI" id="CHEBI:16838"/>
        <dbReference type="ChEBI" id="CHEBI:30616"/>
        <dbReference type="ChEBI" id="CHEBI:456216"/>
        <dbReference type="EC" id="2.7.4.1"/>
    </reaction>
</comment>
<dbReference type="PANTHER" id="PTHR30218:SF0">
    <property type="entry name" value="POLYPHOSPHATE KINASE"/>
    <property type="match status" value="1"/>
</dbReference>
<dbReference type="GO" id="GO:0009358">
    <property type="term" value="C:polyphosphate kinase complex"/>
    <property type="evidence" value="ECO:0007669"/>
    <property type="project" value="InterPro"/>
</dbReference>
<dbReference type="EMBL" id="CP054142">
    <property type="protein sequence ID" value="QTQ13220.1"/>
    <property type="molecule type" value="Genomic_DNA"/>
</dbReference>
<dbReference type="KEGG" id="tpav:HRQ91_01430"/>
<keyword evidence="4 6" id="KW-0418">Kinase</keyword>
<accession>A0A975F253</accession>
<evidence type="ECO:0000259" key="9">
    <source>
        <dbReference type="Pfam" id="PF13089"/>
    </source>
</evidence>
<dbReference type="NCBIfam" id="NF003917">
    <property type="entry name" value="PRK05443.1-1"/>
    <property type="match status" value="1"/>
</dbReference>
<dbReference type="GO" id="GO:0008976">
    <property type="term" value="F:polyphosphate kinase activity"/>
    <property type="evidence" value="ECO:0007669"/>
    <property type="project" value="UniProtKB-UniRule"/>
</dbReference>
<gene>
    <name evidence="12" type="primary">ppk1</name>
    <name evidence="6" type="synonym">ppk</name>
    <name evidence="12" type="ORF">HRQ91_01430</name>
</gene>
<feature type="domain" description="Polyphosphate kinase N-terminal" evidence="9">
    <location>
        <begin position="9"/>
        <end position="114"/>
    </location>
</feature>
<comment type="PTM">
    <text evidence="6 7">An intermediate of this reaction is the autophosphorylated ppk in which a phosphate is covalently linked to a histidine residue through a N-P bond.</text>
</comment>
<dbReference type="PIRSF" id="PIRSF015589">
    <property type="entry name" value="PP_kinase"/>
    <property type="match status" value="1"/>
</dbReference>
<feature type="domain" description="Polyphosphate kinase C-terminal" evidence="11">
    <location>
        <begin position="340"/>
        <end position="502"/>
    </location>
</feature>
<dbReference type="InterPro" id="IPR025198">
    <property type="entry name" value="PPK_N_dom"/>
</dbReference>
<dbReference type="NCBIfam" id="TIGR03705">
    <property type="entry name" value="poly_P_kin"/>
    <property type="match status" value="1"/>
</dbReference>
<comment type="cofactor">
    <cofactor evidence="6">
        <name>Mg(2+)</name>
        <dbReference type="ChEBI" id="CHEBI:18420"/>
    </cofactor>
</comment>
<feature type="binding site" evidence="6">
    <location>
        <position position="412"/>
    </location>
    <ligand>
        <name>Mg(2+)</name>
        <dbReference type="ChEBI" id="CHEBI:18420"/>
    </ligand>
</feature>
<keyword evidence="13" id="KW-1185">Reference proteome</keyword>
<evidence type="ECO:0000259" key="8">
    <source>
        <dbReference type="Pfam" id="PF02503"/>
    </source>
</evidence>
<evidence type="ECO:0000313" key="12">
    <source>
        <dbReference type="EMBL" id="QTQ13220.1"/>
    </source>
</evidence>
<feature type="active site" description="Phosphohistidine intermediate" evidence="6">
    <location>
        <position position="442"/>
    </location>
</feature>
<name>A0A975F253_9SPIR</name>
<dbReference type="PANTHER" id="PTHR30218">
    <property type="entry name" value="POLYPHOSPHATE KINASE"/>
    <property type="match status" value="1"/>
</dbReference>
<reference evidence="12 13" key="1">
    <citation type="journal article" date="2021" name="Microbiol. Resour. Announc.">
        <title>Complete Genome Sequences of Three Human Oral Treponema parvum Isolates.</title>
        <authorList>
            <person name="Zeng H."/>
            <person name="Watt R.M."/>
        </authorList>
    </citation>
    <scope>NUCLEOTIDE SEQUENCE [LARGE SCALE GENOMIC DNA]</scope>
    <source>
        <strain evidence="12 13">ATCC 700770</strain>
    </source>
</reference>
<comment type="function">
    <text evidence="6 7">Catalyzes the reversible transfer of the terminal phosphate of ATP to form a long-chain polyphosphate (polyP).</text>
</comment>
<evidence type="ECO:0000313" key="13">
    <source>
        <dbReference type="Proteomes" id="UP000671908"/>
    </source>
</evidence>
<feature type="domain" description="Polyphosphate kinase middle" evidence="8">
    <location>
        <begin position="124"/>
        <end position="310"/>
    </location>
</feature>
<dbReference type="SUPFAM" id="SSF143724">
    <property type="entry name" value="PHP14-like"/>
    <property type="match status" value="1"/>
</dbReference>
<dbReference type="Pfam" id="PF17941">
    <property type="entry name" value="PP_kinase_C_1"/>
    <property type="match status" value="1"/>
</dbReference>
<sequence length="708" mass="81168">MKKKHKIPFFNRELSWIEFNARVLKEACRKDIPVMEKLQFLAIVSSNFNDFFQIRVAAIKRLLKEAPDIKDSSGLNPRELLKKISLRCHEIVHVQHDCLVNDVLPSLKQNGIEYVPPSDFTTYQKAFTKHLFNTQIFPLLTPLRIDTENFPSIRNLQLHAAFLLKRMEGIPPLENMPQQETSEPFISIVQIPSVIQRVIPFGGNDKKKSFCLLDDLVLQYGTQLFPGFTVEQTMLFKITRDADLSVNSADNDFIDAVEEAIAQRQSSFAVRLLCTQSSRDILKVLSEKLEIEEDDIYQVGGIMDPSTLLDITKIENTEKLHYPVWHHFHSADLPAQGAYWDTIKQKDILLHFPYQSYNPVIKFISDAADDPDVLAIKMTLYRAGHESPIIDALKRAANNGKQVTCFVELMARFDEERNIAWAEQLEKANVTVIYGIVNYKVHSKILMVMRRENSAIVRYVYLSTGNFNPKTARQYSDLGILTANPEIANDATQFFNIVSGYSAIQTMNHMSMAPINLKTNILAMIQREIDRSTPENPGLIIAKMNSLSHEEVIKALYKASQAGVKILLNVRGICMLVPGVNKISENITVVSIVDRYLEHSRIFYFRNSGAEEIYISSADWMPRNLDRRIELMFPVTDRTLFKNIFEILNLYFTDNTHSHTLLSSGKWVETKNGTILKHAQKELYLKYKKTADTNTKIPEIEFKARRKN</sequence>
<feature type="binding site" evidence="6">
    <location>
        <position position="599"/>
    </location>
    <ligand>
        <name>ATP</name>
        <dbReference type="ChEBI" id="CHEBI:30616"/>
    </ligand>
</feature>
<dbReference type="Gene3D" id="3.30.870.10">
    <property type="entry name" value="Endonuclease Chain A"/>
    <property type="match status" value="2"/>
</dbReference>
<evidence type="ECO:0000256" key="3">
    <source>
        <dbReference type="ARBA" id="ARBA00022741"/>
    </source>
</evidence>
<evidence type="ECO:0000256" key="1">
    <source>
        <dbReference type="ARBA" id="ARBA00022553"/>
    </source>
</evidence>
<keyword evidence="2 6" id="KW-0808">Transferase</keyword>
<organism evidence="12 13">
    <name type="scientific">Treponema parvum</name>
    <dbReference type="NCBI Taxonomy" id="138851"/>
    <lineage>
        <taxon>Bacteria</taxon>
        <taxon>Pseudomonadati</taxon>
        <taxon>Spirochaetota</taxon>
        <taxon>Spirochaetia</taxon>
        <taxon>Spirochaetales</taxon>
        <taxon>Treponemataceae</taxon>
        <taxon>Treponema</taxon>
    </lineage>
</organism>
<comment type="similarity">
    <text evidence="6 7">Belongs to the polyphosphate kinase 1 (PPK1) family.</text>
</comment>
<dbReference type="Pfam" id="PF13090">
    <property type="entry name" value="PP_kinase_C"/>
    <property type="match status" value="1"/>
</dbReference>
<feature type="binding site" evidence="6">
    <location>
        <position position="382"/>
    </location>
    <ligand>
        <name>Mg(2+)</name>
        <dbReference type="ChEBI" id="CHEBI:18420"/>
    </ligand>
</feature>
<dbReference type="SUPFAM" id="SSF56024">
    <property type="entry name" value="Phospholipase D/nuclease"/>
    <property type="match status" value="2"/>
</dbReference>
<dbReference type="SUPFAM" id="SSF140356">
    <property type="entry name" value="PPK N-terminal domain-like"/>
    <property type="match status" value="1"/>
</dbReference>
<feature type="binding site" evidence="6">
    <location>
        <position position="475"/>
    </location>
    <ligand>
        <name>ATP</name>
        <dbReference type="ChEBI" id="CHEBI:30616"/>
    </ligand>
</feature>
<evidence type="ECO:0000256" key="4">
    <source>
        <dbReference type="ARBA" id="ARBA00022777"/>
    </source>
</evidence>
<dbReference type="EC" id="2.7.4.1" evidence="6 7"/>
<feature type="binding site" evidence="6">
    <location>
        <position position="47"/>
    </location>
    <ligand>
        <name>ATP</name>
        <dbReference type="ChEBI" id="CHEBI:30616"/>
    </ligand>
</feature>